<proteinExistence type="predicted"/>
<gene>
    <name evidence="3" type="ORF">Pla52o_28450</name>
</gene>
<evidence type="ECO:0000313" key="4">
    <source>
        <dbReference type="Proteomes" id="UP000316304"/>
    </source>
</evidence>
<dbReference type="RefSeq" id="WP_197169212.1">
    <property type="nucleotide sequence ID" value="NZ_SJPT01000004.1"/>
</dbReference>
<dbReference type="Proteomes" id="UP000316304">
    <property type="component" value="Unassembled WGS sequence"/>
</dbReference>
<feature type="signal peptide" evidence="2">
    <location>
        <begin position="1"/>
        <end position="25"/>
    </location>
</feature>
<evidence type="ECO:0008006" key="5">
    <source>
        <dbReference type="Google" id="ProtNLM"/>
    </source>
</evidence>
<feature type="compositionally biased region" description="Basic and acidic residues" evidence="1">
    <location>
        <begin position="63"/>
        <end position="76"/>
    </location>
</feature>
<comment type="caution">
    <text evidence="3">The sequence shown here is derived from an EMBL/GenBank/DDBJ whole genome shotgun (WGS) entry which is preliminary data.</text>
</comment>
<feature type="compositionally biased region" description="Low complexity" evidence="1">
    <location>
        <begin position="77"/>
        <end position="89"/>
    </location>
</feature>
<evidence type="ECO:0000256" key="2">
    <source>
        <dbReference type="SAM" id="SignalP"/>
    </source>
</evidence>
<keyword evidence="4" id="KW-1185">Reference proteome</keyword>
<feature type="region of interest" description="Disordered" evidence="1">
    <location>
        <begin position="386"/>
        <end position="442"/>
    </location>
</feature>
<keyword evidence="2" id="KW-0732">Signal</keyword>
<dbReference type="EMBL" id="SJPT01000004">
    <property type="protein sequence ID" value="TWU23309.1"/>
    <property type="molecule type" value="Genomic_DNA"/>
</dbReference>
<organism evidence="3 4">
    <name type="scientific">Novipirellula galeiformis</name>
    <dbReference type="NCBI Taxonomy" id="2528004"/>
    <lineage>
        <taxon>Bacteria</taxon>
        <taxon>Pseudomonadati</taxon>
        <taxon>Planctomycetota</taxon>
        <taxon>Planctomycetia</taxon>
        <taxon>Pirellulales</taxon>
        <taxon>Pirellulaceae</taxon>
        <taxon>Novipirellula</taxon>
    </lineage>
</organism>
<feature type="chain" id="PRO_5022835328" description="Cytochrome C Planctomycete-type domain-containing protein" evidence="2">
    <location>
        <begin position="26"/>
        <end position="442"/>
    </location>
</feature>
<evidence type="ECO:0000313" key="3">
    <source>
        <dbReference type="EMBL" id="TWU23309.1"/>
    </source>
</evidence>
<protein>
    <recommendedName>
        <fullName evidence="5">Cytochrome C Planctomycete-type domain-containing protein</fullName>
    </recommendedName>
</protein>
<accession>A0A5C6CKF1</accession>
<name>A0A5C6CKF1_9BACT</name>
<sequence length="442" mass="48511" precursor="true">MWNGFPKRRALATSLLALMGSIPFASSDEPIEQSPLLRIVTARTNFAAESQATVGSVASSEDEVPREVRAPSELESRSVASSDIDSRSSTQKSLPASRPLAAAERSGFESQPCVLLNNGNVLFGEATQLGHWVIVKRDDLSEVQLSRQDVACWAGSIRDLYRYRIDHRGNGSLAARLEDARWCLRYDLYDLAAQELIMIYEIAPDHPEAKRIEQRLRRAAEATKVVEVAATEPDGNASRVSSQEWVSTTLASADRIRDFARFVQPLLINRCGQCHAHDTDRKWQLIAPSVGSRPSARMTQDNLKAALPFVDIGSPLSSEFLIKAQTPHGDESAGNDARRHATAATIQRWIESVHANVAPTKSVPKEVVPLGQFSVPEDAAARAEFDGVPSPKMLNSPNDDPDTVDLDVSASKPPVATKPERLPEISNPFDPDLFNRQFSTDK</sequence>
<dbReference type="AlphaFoldDB" id="A0A5C6CKF1"/>
<feature type="region of interest" description="Disordered" evidence="1">
    <location>
        <begin position="53"/>
        <end position="101"/>
    </location>
</feature>
<reference evidence="3 4" key="1">
    <citation type="submission" date="2019-02" db="EMBL/GenBank/DDBJ databases">
        <title>Deep-cultivation of Planctomycetes and their phenomic and genomic characterization uncovers novel biology.</title>
        <authorList>
            <person name="Wiegand S."/>
            <person name="Jogler M."/>
            <person name="Boedeker C."/>
            <person name="Pinto D."/>
            <person name="Vollmers J."/>
            <person name="Rivas-Marin E."/>
            <person name="Kohn T."/>
            <person name="Peeters S.H."/>
            <person name="Heuer A."/>
            <person name="Rast P."/>
            <person name="Oberbeckmann S."/>
            <person name="Bunk B."/>
            <person name="Jeske O."/>
            <person name="Meyerdierks A."/>
            <person name="Storesund J.E."/>
            <person name="Kallscheuer N."/>
            <person name="Luecker S."/>
            <person name="Lage O.M."/>
            <person name="Pohl T."/>
            <person name="Merkel B.J."/>
            <person name="Hornburger P."/>
            <person name="Mueller R.-W."/>
            <person name="Bruemmer F."/>
            <person name="Labrenz M."/>
            <person name="Spormann A.M."/>
            <person name="Op Den Camp H."/>
            <person name="Overmann J."/>
            <person name="Amann R."/>
            <person name="Jetten M.S.M."/>
            <person name="Mascher T."/>
            <person name="Medema M.H."/>
            <person name="Devos D.P."/>
            <person name="Kaster A.-K."/>
            <person name="Ovreas L."/>
            <person name="Rohde M."/>
            <person name="Galperin M.Y."/>
            <person name="Jogler C."/>
        </authorList>
    </citation>
    <scope>NUCLEOTIDE SEQUENCE [LARGE SCALE GENOMIC DNA]</scope>
    <source>
        <strain evidence="3 4">Pla52o</strain>
    </source>
</reference>
<evidence type="ECO:0000256" key="1">
    <source>
        <dbReference type="SAM" id="MobiDB-lite"/>
    </source>
</evidence>